<keyword evidence="3" id="KW-1185">Reference proteome</keyword>
<protein>
    <recommendedName>
        <fullName evidence="4">DUF3558 domain-containing protein</fullName>
    </recommendedName>
</protein>
<dbReference type="RefSeq" id="WP_114452329.1">
    <property type="nucleotide sequence ID" value="NZ_QPJC01000003.1"/>
</dbReference>
<comment type="caution">
    <text evidence="2">The sequence shown here is derived from an EMBL/GenBank/DDBJ whole genome shotgun (WGS) entry which is preliminary data.</text>
</comment>
<name>A0A368VT96_9ACTN</name>
<dbReference type="Proteomes" id="UP000253495">
    <property type="component" value="Unassembled WGS sequence"/>
</dbReference>
<organism evidence="2 3">
    <name type="scientific">Halopolyspora algeriensis</name>
    <dbReference type="NCBI Taxonomy" id="1500506"/>
    <lineage>
        <taxon>Bacteria</taxon>
        <taxon>Bacillati</taxon>
        <taxon>Actinomycetota</taxon>
        <taxon>Actinomycetes</taxon>
        <taxon>Actinomycetes incertae sedis</taxon>
        <taxon>Halopolyspora</taxon>
    </lineage>
</organism>
<sequence>MPPRRRLRSTPVTLALLFVVLAVGCAGGVRSVPGPGRGSAPEPHLSSAVLGDVRTVDPCTLTDPATLQRFGQVRNAGTVSLDYCLLHVRMSGRTLLQLAVGELRKVDPAEVTRGVPVTRRGALRIVHSAPLPGHCTRQILFSDGIAMQVSADLLAGDPTSGLCRVAEAGARTAVDTIAAERVGHRWFPPDSLALIDPCTVVDTAVVQRVPGLKGARPRSSPGRHQCQWGPNKAGHPRVRMVHTAGDPPRVSRGAAVAERIAGRRTVVGIVGGNPRTPLCMAETAHIPFEAAGTGQVEVAMLVVAIPGSDGIRACEFARGLAERIWPRLPPA</sequence>
<dbReference type="AlphaFoldDB" id="A0A368VT96"/>
<evidence type="ECO:0000313" key="2">
    <source>
        <dbReference type="EMBL" id="RCW45210.1"/>
    </source>
</evidence>
<dbReference type="OrthoDB" id="4445816at2"/>
<proteinExistence type="predicted"/>
<gene>
    <name evidence="2" type="ORF">DFQ14_103176</name>
</gene>
<feature type="region of interest" description="Disordered" evidence="1">
    <location>
        <begin position="212"/>
        <end position="234"/>
    </location>
</feature>
<reference evidence="2 3" key="1">
    <citation type="submission" date="2018-07" db="EMBL/GenBank/DDBJ databases">
        <title>Genomic Encyclopedia of Type Strains, Phase III (KMG-III): the genomes of soil and plant-associated and newly described type strains.</title>
        <authorList>
            <person name="Whitman W."/>
        </authorList>
    </citation>
    <scope>NUCLEOTIDE SEQUENCE [LARGE SCALE GENOMIC DNA]</scope>
    <source>
        <strain evidence="2 3">CECT 8575</strain>
    </source>
</reference>
<evidence type="ECO:0008006" key="4">
    <source>
        <dbReference type="Google" id="ProtNLM"/>
    </source>
</evidence>
<evidence type="ECO:0000313" key="3">
    <source>
        <dbReference type="Proteomes" id="UP000253495"/>
    </source>
</evidence>
<dbReference type="PROSITE" id="PS51257">
    <property type="entry name" value="PROKAR_LIPOPROTEIN"/>
    <property type="match status" value="1"/>
</dbReference>
<accession>A0A368VT96</accession>
<evidence type="ECO:0000256" key="1">
    <source>
        <dbReference type="SAM" id="MobiDB-lite"/>
    </source>
</evidence>
<dbReference type="EMBL" id="QPJC01000003">
    <property type="protein sequence ID" value="RCW45210.1"/>
    <property type="molecule type" value="Genomic_DNA"/>
</dbReference>